<keyword evidence="3" id="KW-1185">Reference proteome</keyword>
<feature type="region of interest" description="Disordered" evidence="1">
    <location>
        <begin position="558"/>
        <end position="584"/>
    </location>
</feature>
<dbReference type="EMBL" id="JAEKNR010000097">
    <property type="protein sequence ID" value="MBJ7598143.1"/>
    <property type="molecule type" value="Genomic_DNA"/>
</dbReference>
<reference evidence="2" key="1">
    <citation type="submission" date="2020-10" db="EMBL/GenBank/DDBJ databases">
        <title>Ca. Dormibacterota MAGs.</title>
        <authorList>
            <person name="Montgomery K."/>
        </authorList>
    </citation>
    <scope>NUCLEOTIDE SEQUENCE [LARGE SCALE GENOMIC DNA]</scope>
    <source>
        <strain evidence="2">SC8812_S17_10</strain>
    </source>
</reference>
<evidence type="ECO:0000313" key="3">
    <source>
        <dbReference type="Proteomes" id="UP000612893"/>
    </source>
</evidence>
<dbReference type="Proteomes" id="UP000612893">
    <property type="component" value="Unassembled WGS sequence"/>
</dbReference>
<protein>
    <submittedName>
        <fullName evidence="2">CotH kinase family protein</fullName>
    </submittedName>
</protein>
<sequence length="584" mass="65287">MGKSLDRGEFWDLFKDRMVVLADVAPGRSRELAQEANEAGRQDASLRTRAEFAALFDLLNGEALSEPGHAQLTLVDEAGHPTPAGQAIQDYLAAAHGKEDFFDQSMYMVHVTGWPEDRLQPEQPVQSSGEAQLAAWKTDPADGRHIAPPGEGGMLFASPTFSLMNSGNRTLRAPRRSWKVNFQIADGADRLAGMERINLKSMFNDASQMRESIAWRLFEKAGVPASRHTYAKLGINATYIGLFSLVEQVDRRFLRDHFGKNDRGNLYKVYCGDIGCGTLEHRIGEGGDDSGRQYFRTGSEDQTYRLKSNDASAATYDDLAALVRAINGVGLPGGDRRFESDAFRDSVEALLNVRCILRWAGANLLLGSWDNYFATPANYYLYNSGLKKAAKQFVDSPYFTLVPWDYDNCLGIDYFQTEWQYTDLLDWPSATEKYCKQVRYPGRVSPTPLVQNLLRQEAFRQYYLDHLEHLLDTEFNPDSMATLVGPEGGPGLWDRVSHAAYLESHAPHEQPFTGRQFTNDEVYLGGFKQQTLHHGEAQIEGILDFVRMRHDSARRQLAGLRRTDPAGASGAGFPGVMESLPARE</sequence>
<dbReference type="RefSeq" id="WP_338200909.1">
    <property type="nucleotide sequence ID" value="NZ_JAEKNR010000097.1"/>
</dbReference>
<keyword evidence="2" id="KW-0808">Transferase</keyword>
<gene>
    <name evidence="2" type="ORF">JF922_08665</name>
</gene>
<dbReference type="PANTHER" id="PTHR40050">
    <property type="entry name" value="INNER SPORE COAT PROTEIN H"/>
    <property type="match status" value="1"/>
</dbReference>
<dbReference type="Pfam" id="PF08757">
    <property type="entry name" value="CotH"/>
    <property type="match status" value="1"/>
</dbReference>
<proteinExistence type="predicted"/>
<comment type="caution">
    <text evidence="2">The sequence shown here is derived from an EMBL/GenBank/DDBJ whole genome shotgun (WGS) entry which is preliminary data.</text>
</comment>
<keyword evidence="2" id="KW-0418">Kinase</keyword>
<dbReference type="InterPro" id="IPR014867">
    <property type="entry name" value="Spore_coat_CotH_CotH2/3/7"/>
</dbReference>
<dbReference type="AlphaFoldDB" id="A0A934N8M7"/>
<name>A0A934N8M7_9BACT</name>
<organism evidence="2 3">
    <name type="scientific">Candidatus Nephthysia bennettiae</name>
    <dbReference type="NCBI Taxonomy" id="3127016"/>
    <lineage>
        <taxon>Bacteria</taxon>
        <taxon>Bacillati</taxon>
        <taxon>Candidatus Dormiibacterota</taxon>
        <taxon>Candidatus Dormibacteria</taxon>
        <taxon>Candidatus Dormibacterales</taxon>
        <taxon>Candidatus Dormibacteraceae</taxon>
        <taxon>Candidatus Nephthysia</taxon>
    </lineage>
</organism>
<dbReference type="GO" id="GO:0016301">
    <property type="term" value="F:kinase activity"/>
    <property type="evidence" value="ECO:0007669"/>
    <property type="project" value="UniProtKB-KW"/>
</dbReference>
<evidence type="ECO:0000313" key="2">
    <source>
        <dbReference type="EMBL" id="MBJ7598143.1"/>
    </source>
</evidence>
<accession>A0A934N8M7</accession>
<dbReference type="PANTHER" id="PTHR40050:SF1">
    <property type="entry name" value="INNER SPORE COAT PROTEIN H"/>
    <property type="match status" value="1"/>
</dbReference>
<evidence type="ECO:0000256" key="1">
    <source>
        <dbReference type="SAM" id="MobiDB-lite"/>
    </source>
</evidence>